<sequence>RLRGVDVEMLKTCLFARLNRTEDTENTMGTSSKSNLEDLDKSTSNSYEYNLGPDHLFPLYESAPDLPVNQSQNKTSIGHKDQLHHTKSNDFAVEKTTLYISNKTFTCYRKYIIPNETAHVNNSNIEVITAILNEAPTISNETSVILDKVPSSYINTSTSSTYNSIKKAKNEKVIALLIEELNNFEPETEKVEKLFPNFTPDKVRRKISTSRKIFKIFKIIGNDKIYHVKKLTVSVFAGLTKGNVE</sequence>
<feature type="non-terminal residue" evidence="1">
    <location>
        <position position="1"/>
    </location>
</feature>
<evidence type="ECO:0000313" key="1">
    <source>
        <dbReference type="EMBL" id="CAG8718086.1"/>
    </source>
</evidence>
<comment type="caution">
    <text evidence="1">The sequence shown here is derived from an EMBL/GenBank/DDBJ whole genome shotgun (WGS) entry which is preliminary data.</text>
</comment>
<feature type="non-terminal residue" evidence="1">
    <location>
        <position position="245"/>
    </location>
</feature>
<dbReference type="Proteomes" id="UP000789920">
    <property type="component" value="Unassembled WGS sequence"/>
</dbReference>
<gene>
    <name evidence="1" type="ORF">RPERSI_LOCUS11068</name>
</gene>
<name>A0ACA9PRM7_9GLOM</name>
<dbReference type="EMBL" id="CAJVQC010022461">
    <property type="protein sequence ID" value="CAG8718086.1"/>
    <property type="molecule type" value="Genomic_DNA"/>
</dbReference>
<proteinExistence type="predicted"/>
<keyword evidence="2" id="KW-1185">Reference proteome</keyword>
<reference evidence="1" key="1">
    <citation type="submission" date="2021-06" db="EMBL/GenBank/DDBJ databases">
        <authorList>
            <person name="Kallberg Y."/>
            <person name="Tangrot J."/>
            <person name="Rosling A."/>
        </authorList>
    </citation>
    <scope>NUCLEOTIDE SEQUENCE</scope>
    <source>
        <strain evidence="1">MA461A</strain>
    </source>
</reference>
<evidence type="ECO:0000313" key="2">
    <source>
        <dbReference type="Proteomes" id="UP000789920"/>
    </source>
</evidence>
<protein>
    <submittedName>
        <fullName evidence="1">16262_t:CDS:1</fullName>
    </submittedName>
</protein>
<organism evidence="1 2">
    <name type="scientific">Racocetra persica</name>
    <dbReference type="NCBI Taxonomy" id="160502"/>
    <lineage>
        <taxon>Eukaryota</taxon>
        <taxon>Fungi</taxon>
        <taxon>Fungi incertae sedis</taxon>
        <taxon>Mucoromycota</taxon>
        <taxon>Glomeromycotina</taxon>
        <taxon>Glomeromycetes</taxon>
        <taxon>Diversisporales</taxon>
        <taxon>Gigasporaceae</taxon>
        <taxon>Racocetra</taxon>
    </lineage>
</organism>
<accession>A0ACA9PRM7</accession>